<evidence type="ECO:0000313" key="6">
    <source>
        <dbReference type="EMBL" id="KAK7793059.1"/>
    </source>
</evidence>
<organism evidence="6 7">
    <name type="scientific">Gryllus longicercus</name>
    <dbReference type="NCBI Taxonomy" id="2509291"/>
    <lineage>
        <taxon>Eukaryota</taxon>
        <taxon>Metazoa</taxon>
        <taxon>Ecdysozoa</taxon>
        <taxon>Arthropoda</taxon>
        <taxon>Hexapoda</taxon>
        <taxon>Insecta</taxon>
        <taxon>Pterygota</taxon>
        <taxon>Neoptera</taxon>
        <taxon>Polyneoptera</taxon>
        <taxon>Orthoptera</taxon>
        <taxon>Ensifera</taxon>
        <taxon>Gryllidea</taxon>
        <taxon>Grylloidea</taxon>
        <taxon>Gryllidae</taxon>
        <taxon>Gryllinae</taxon>
        <taxon>Gryllus</taxon>
    </lineage>
</organism>
<dbReference type="PANTHER" id="PTHR44186:SF1">
    <property type="entry name" value="BARDET-BIEDL SYNDROME 4 PROTEIN"/>
    <property type="match status" value="1"/>
</dbReference>
<accession>A0AAN9Z2W6</accession>
<reference evidence="6 7" key="1">
    <citation type="submission" date="2024-03" db="EMBL/GenBank/DDBJ databases">
        <title>The genome assembly and annotation of the cricket Gryllus longicercus Weissman &amp; Gray.</title>
        <authorList>
            <person name="Szrajer S."/>
            <person name="Gray D."/>
            <person name="Ylla G."/>
        </authorList>
    </citation>
    <scope>NUCLEOTIDE SEQUENCE [LARGE SCALE GENOMIC DNA]</scope>
    <source>
        <strain evidence="6">DAG 2021-001</strain>
        <tissue evidence="6">Whole body minus gut</tissue>
    </source>
</reference>
<name>A0AAN9Z2W6_9ORTH</name>
<evidence type="ECO:0000256" key="3">
    <source>
        <dbReference type="ARBA" id="ARBA00023778"/>
    </source>
</evidence>
<keyword evidence="1" id="KW-0677">Repeat</keyword>
<keyword evidence="2 4" id="KW-0802">TPR repeat</keyword>
<sequence length="493" mass="55048">MNAADINNVVANGRHCVGIPHTPYTSNPVPAVLSRAKKVPECPVLGNRNWLIHLHYARKELGVCKILIQEDLEKSKGMSEYANYVMGLILRHEGKIQESLEYFQTCHSLNPKSVDNMKQVARSLFLLGRHRLAMEAYLEAERVPQKPDWEIYHNLGMCLMHLNELEKAKGYISKAIQLSSQECSYIALAKICLLHNDIQGALHVYTIASEQYPDSAEIATCLGLLYIRANLFQQAFEKLGSALAHDPTFTKALLAAGSMMQNHQEFDVALSKYKLASHHKPESAVLWSNIGLCFFQKKKYVAAISSLKRANYLAPTDWKILYNLGLVHLATQQYASAFHFLSTSINLQPNSGNSFMLLALTLKHLGDQDNANQAFQQASKLSPTNASIPLNFSIFLHSMGAQEKAIIQLKRFTDLAQSQKGQSQEMVDTANSLSAVLSEDDNATRDIPRTENTDSEEHPEDINGRGEKESGERDSQDTTQETNTQIEMAADEV</sequence>
<dbReference type="PROSITE" id="PS50005">
    <property type="entry name" value="TPR"/>
    <property type="match status" value="6"/>
</dbReference>
<evidence type="ECO:0000256" key="2">
    <source>
        <dbReference type="ARBA" id="ARBA00022803"/>
    </source>
</evidence>
<gene>
    <name evidence="6" type="ORF">R5R35_007418</name>
</gene>
<feature type="repeat" description="TPR" evidence="4">
    <location>
        <begin position="149"/>
        <end position="182"/>
    </location>
</feature>
<dbReference type="SUPFAM" id="SSF48452">
    <property type="entry name" value="TPR-like"/>
    <property type="match status" value="1"/>
</dbReference>
<dbReference type="SMART" id="SM00028">
    <property type="entry name" value="TPR"/>
    <property type="match status" value="8"/>
</dbReference>
<feature type="repeat" description="TPR" evidence="4">
    <location>
        <begin position="352"/>
        <end position="385"/>
    </location>
</feature>
<feature type="repeat" description="TPR" evidence="4">
    <location>
        <begin position="80"/>
        <end position="113"/>
    </location>
</feature>
<evidence type="ECO:0000313" key="7">
    <source>
        <dbReference type="Proteomes" id="UP001378592"/>
    </source>
</evidence>
<dbReference type="PANTHER" id="PTHR44186">
    <property type="match status" value="1"/>
</dbReference>
<proteinExistence type="inferred from homology"/>
<dbReference type="AlphaFoldDB" id="A0AAN9Z2W6"/>
<keyword evidence="7" id="KW-1185">Reference proteome</keyword>
<feature type="repeat" description="TPR" evidence="4">
    <location>
        <begin position="216"/>
        <end position="249"/>
    </location>
</feature>
<dbReference type="GO" id="GO:0036064">
    <property type="term" value="C:ciliary basal body"/>
    <property type="evidence" value="ECO:0007669"/>
    <property type="project" value="TreeGrafter"/>
</dbReference>
<dbReference type="GO" id="GO:0060271">
    <property type="term" value="P:cilium assembly"/>
    <property type="evidence" value="ECO:0007669"/>
    <property type="project" value="TreeGrafter"/>
</dbReference>
<evidence type="ECO:0000256" key="5">
    <source>
        <dbReference type="SAM" id="MobiDB-lite"/>
    </source>
</evidence>
<dbReference type="EMBL" id="JAZDUA010000404">
    <property type="protein sequence ID" value="KAK7793059.1"/>
    <property type="molecule type" value="Genomic_DNA"/>
</dbReference>
<comment type="similarity">
    <text evidence="3">Belongs to the BBS4 family.</text>
</comment>
<feature type="repeat" description="TPR" evidence="4">
    <location>
        <begin position="284"/>
        <end position="317"/>
    </location>
</feature>
<dbReference type="Proteomes" id="UP001378592">
    <property type="component" value="Unassembled WGS sequence"/>
</dbReference>
<feature type="region of interest" description="Disordered" evidence="5">
    <location>
        <begin position="436"/>
        <end position="493"/>
    </location>
</feature>
<dbReference type="InterPro" id="IPR011990">
    <property type="entry name" value="TPR-like_helical_dom_sf"/>
</dbReference>
<feature type="repeat" description="TPR" evidence="4">
    <location>
        <begin position="318"/>
        <end position="351"/>
    </location>
</feature>
<feature type="compositionally biased region" description="Basic and acidic residues" evidence="5">
    <location>
        <begin position="442"/>
        <end position="476"/>
    </location>
</feature>
<dbReference type="Pfam" id="PF13181">
    <property type="entry name" value="TPR_8"/>
    <property type="match status" value="4"/>
</dbReference>
<protein>
    <recommendedName>
        <fullName evidence="8">Bardet-Biedl syndrome 4</fullName>
    </recommendedName>
</protein>
<dbReference type="InterPro" id="IPR019734">
    <property type="entry name" value="TPR_rpt"/>
</dbReference>
<dbReference type="GO" id="GO:0061512">
    <property type="term" value="P:protein localization to cilium"/>
    <property type="evidence" value="ECO:0007669"/>
    <property type="project" value="TreeGrafter"/>
</dbReference>
<dbReference type="Gene3D" id="1.25.40.10">
    <property type="entry name" value="Tetratricopeptide repeat domain"/>
    <property type="match status" value="3"/>
</dbReference>
<evidence type="ECO:0000256" key="4">
    <source>
        <dbReference type="PROSITE-ProRule" id="PRU00339"/>
    </source>
</evidence>
<evidence type="ECO:0000256" key="1">
    <source>
        <dbReference type="ARBA" id="ARBA00022737"/>
    </source>
</evidence>
<comment type="caution">
    <text evidence="6">The sequence shown here is derived from an EMBL/GenBank/DDBJ whole genome shotgun (WGS) entry which is preliminary data.</text>
</comment>
<feature type="compositionally biased region" description="Polar residues" evidence="5">
    <location>
        <begin position="477"/>
        <end position="486"/>
    </location>
</feature>
<evidence type="ECO:0008006" key="8">
    <source>
        <dbReference type="Google" id="ProtNLM"/>
    </source>
</evidence>